<dbReference type="PANTHER" id="PTHR30273">
    <property type="entry name" value="PERIPLASMIC SIGNAL SENSOR AND SIGMA FACTOR ACTIVATOR FECR-RELATED"/>
    <property type="match status" value="1"/>
</dbReference>
<comment type="caution">
    <text evidence="3">The sequence shown here is derived from an EMBL/GenBank/DDBJ whole genome shotgun (WGS) entry which is preliminary data.</text>
</comment>
<dbReference type="InterPro" id="IPR032623">
    <property type="entry name" value="FecR_N"/>
</dbReference>
<dbReference type="Gene3D" id="2.60.120.1440">
    <property type="match status" value="1"/>
</dbReference>
<feature type="domain" description="FecR N-terminal" evidence="2">
    <location>
        <begin position="17"/>
        <end position="56"/>
    </location>
</feature>
<feature type="domain" description="FecR protein" evidence="1">
    <location>
        <begin position="113"/>
        <end position="208"/>
    </location>
</feature>
<organism evidence="3 4">
    <name type="scientific">Alcaligenes xylosoxydans xylosoxydans</name>
    <name type="common">Achromobacter xylosoxidans</name>
    <dbReference type="NCBI Taxonomy" id="85698"/>
    <lineage>
        <taxon>Bacteria</taxon>
        <taxon>Pseudomonadati</taxon>
        <taxon>Pseudomonadota</taxon>
        <taxon>Betaproteobacteria</taxon>
        <taxon>Burkholderiales</taxon>
        <taxon>Alcaligenaceae</taxon>
        <taxon>Achromobacter</taxon>
    </lineage>
</organism>
<dbReference type="InterPro" id="IPR012373">
    <property type="entry name" value="Ferrdict_sens_TM"/>
</dbReference>
<dbReference type="Pfam" id="PF16220">
    <property type="entry name" value="DUF4880"/>
    <property type="match status" value="1"/>
</dbReference>
<accession>A0A0D6I089</accession>
<dbReference type="KEGG" id="axx:ERS451415_03623"/>
<evidence type="ECO:0000259" key="2">
    <source>
        <dbReference type="Pfam" id="PF16220"/>
    </source>
</evidence>
<dbReference type="GO" id="GO:0016989">
    <property type="term" value="F:sigma factor antagonist activity"/>
    <property type="evidence" value="ECO:0007669"/>
    <property type="project" value="TreeGrafter"/>
</dbReference>
<accession>A0A0M7BVQ8</accession>
<dbReference type="RefSeq" id="WP_020928252.1">
    <property type="nucleotide sequence ID" value="NZ_CABIYZ010000004.1"/>
</dbReference>
<protein>
    <submittedName>
        <fullName evidence="3">FecR domain-containing protein</fullName>
    </submittedName>
</protein>
<proteinExistence type="predicted"/>
<evidence type="ECO:0000259" key="1">
    <source>
        <dbReference type="Pfam" id="PF04773"/>
    </source>
</evidence>
<reference evidence="3" key="1">
    <citation type="submission" date="2022-12" db="EMBL/GenBank/DDBJ databases">
        <authorList>
            <person name="Voronina O.L."/>
            <person name="Kunda M.S."/>
            <person name="Ryzhova N."/>
            <person name="Aksenova E.I."/>
        </authorList>
    </citation>
    <scope>NUCLEOTIDE SEQUENCE</scope>
    <source>
        <strain evidence="3">SCCH136:Ach223948</strain>
    </source>
</reference>
<dbReference type="Pfam" id="PF04773">
    <property type="entry name" value="FecR"/>
    <property type="match status" value="1"/>
</dbReference>
<evidence type="ECO:0000313" key="4">
    <source>
        <dbReference type="Proteomes" id="UP001141992"/>
    </source>
</evidence>
<dbReference type="PIRSF" id="PIRSF018266">
    <property type="entry name" value="FecR"/>
    <property type="match status" value="1"/>
</dbReference>
<evidence type="ECO:0000313" key="3">
    <source>
        <dbReference type="EMBL" id="MCZ8402111.1"/>
    </source>
</evidence>
<dbReference type="InterPro" id="IPR006860">
    <property type="entry name" value="FecR"/>
</dbReference>
<dbReference type="EMBL" id="JAPZVI010000007">
    <property type="protein sequence ID" value="MCZ8402111.1"/>
    <property type="molecule type" value="Genomic_DNA"/>
</dbReference>
<gene>
    <name evidence="3" type="ORF">O9570_11695</name>
</gene>
<dbReference type="PANTHER" id="PTHR30273:SF2">
    <property type="entry name" value="PROTEIN FECR"/>
    <property type="match status" value="1"/>
</dbReference>
<name>A0A0D6I089_ALCXX</name>
<dbReference type="GeneID" id="75277517"/>
<dbReference type="eggNOG" id="COG3712">
    <property type="taxonomic scope" value="Bacteria"/>
</dbReference>
<dbReference type="Proteomes" id="UP001141992">
    <property type="component" value="Unassembled WGS sequence"/>
</dbReference>
<dbReference type="AlphaFoldDB" id="A0A0D6I089"/>
<sequence>MSAGAAGIPEPILAQGLEWLVVMWSGEATADERAAWQRWRNAHPDHERAWQQVQRLDARLLGVSPEASARALASSGRQAGRRKALRLMGFGLLGAGAAGLAAGRLPWAAYAADYRTAVGERREVLLEDGTRFTLNSDSAVDVQYSAGARRLVLRRGELYVATGHGALAAGRPFSVATEYGSVLALGTRYSVEIQRDRMRVGVYEGAVEIQPRQGAALRLQAGQAAGFTADTAALLPAASAAAPAWLRGQLVADRLRLADFLDQVERYRHGVIRCDPRVADLIVSGVYPLADTDRILASLAAALPLRVSRYTGYWVVVEPKNPGQP</sequence>